<dbReference type="AlphaFoldDB" id="A0A511N0V6"/>
<evidence type="ECO:0000313" key="2">
    <source>
        <dbReference type="EMBL" id="GEM46503.1"/>
    </source>
</evidence>
<name>A0A511N0V6_DEIC1</name>
<gene>
    <name evidence="2" type="ORF">DC3_21380</name>
</gene>
<dbReference type="RefSeq" id="WP_146884317.1">
    <property type="nucleotide sequence ID" value="NZ_BJXB01000008.1"/>
</dbReference>
<reference evidence="2 3" key="1">
    <citation type="submission" date="2019-07" db="EMBL/GenBank/DDBJ databases">
        <title>Whole genome shotgun sequence of Deinococcus cellulosilyticus NBRC 106333.</title>
        <authorList>
            <person name="Hosoyama A."/>
            <person name="Uohara A."/>
            <person name="Ohji S."/>
            <person name="Ichikawa N."/>
        </authorList>
    </citation>
    <scope>NUCLEOTIDE SEQUENCE [LARGE SCALE GENOMIC DNA]</scope>
    <source>
        <strain evidence="2 3">NBRC 106333</strain>
    </source>
</reference>
<dbReference type="OrthoDB" id="9783727at2"/>
<feature type="domain" description="DUF6194" evidence="1">
    <location>
        <begin position="1"/>
        <end position="149"/>
    </location>
</feature>
<dbReference type="Pfam" id="PF19694">
    <property type="entry name" value="DUF6194"/>
    <property type="match status" value="1"/>
</dbReference>
<evidence type="ECO:0000313" key="3">
    <source>
        <dbReference type="Proteomes" id="UP000321306"/>
    </source>
</evidence>
<proteinExistence type="predicted"/>
<organism evidence="2 3">
    <name type="scientific">Deinococcus cellulosilyticus (strain DSM 18568 / NBRC 106333 / KACC 11606 / 5516J-15)</name>
    <dbReference type="NCBI Taxonomy" id="1223518"/>
    <lineage>
        <taxon>Bacteria</taxon>
        <taxon>Thermotogati</taxon>
        <taxon>Deinococcota</taxon>
        <taxon>Deinococci</taxon>
        <taxon>Deinococcales</taxon>
        <taxon>Deinococcaceae</taxon>
        <taxon>Deinococcus</taxon>
    </lineage>
</organism>
<dbReference type="Proteomes" id="UP000321306">
    <property type="component" value="Unassembled WGS sequence"/>
</dbReference>
<dbReference type="EMBL" id="BJXB01000008">
    <property type="protein sequence ID" value="GEM46503.1"/>
    <property type="molecule type" value="Genomic_DNA"/>
</dbReference>
<evidence type="ECO:0000259" key="1">
    <source>
        <dbReference type="Pfam" id="PF19694"/>
    </source>
</evidence>
<comment type="caution">
    <text evidence="2">The sequence shown here is derived from an EMBL/GenBank/DDBJ whole genome shotgun (WGS) entry which is preliminary data.</text>
</comment>
<keyword evidence="3" id="KW-1185">Reference proteome</keyword>
<sequence length="153" mass="17292">MDAETLIETIKSTLSGVHVLEASQNHFFYYHPDPDQTLDDRMPFATLMTNDDNDQASQLCRPGIYRLNIGLKPETYQRRFGKQPPMPEGNGIIQTGHDFTALDQIMPHPVYAAMSWVCVLNPGPETSEQVMVLLQEAHQTAVRRHEARTRKGG</sequence>
<accession>A0A511N0V6</accession>
<dbReference type="InterPro" id="IPR045676">
    <property type="entry name" value="DUF6194"/>
</dbReference>
<protein>
    <recommendedName>
        <fullName evidence="1">DUF6194 domain-containing protein</fullName>
    </recommendedName>
</protein>